<dbReference type="OrthoDB" id="7376319at2"/>
<accession>A0A512NAY9</accession>
<keyword evidence="2" id="KW-0732">Signal</keyword>
<reference evidence="3 4" key="1">
    <citation type="submission" date="2019-07" db="EMBL/GenBank/DDBJ databases">
        <title>Whole genome shotgun sequence of Reyranella soli NBRC 108950.</title>
        <authorList>
            <person name="Hosoyama A."/>
            <person name="Uohara A."/>
            <person name="Ohji S."/>
            <person name="Ichikawa N."/>
        </authorList>
    </citation>
    <scope>NUCLEOTIDE SEQUENCE [LARGE SCALE GENOMIC DNA]</scope>
    <source>
        <strain evidence="3 4">NBRC 108950</strain>
    </source>
</reference>
<evidence type="ECO:0008006" key="5">
    <source>
        <dbReference type="Google" id="ProtNLM"/>
    </source>
</evidence>
<gene>
    <name evidence="3" type="ORF">RSO01_32780</name>
</gene>
<evidence type="ECO:0000256" key="1">
    <source>
        <dbReference type="SAM" id="MobiDB-lite"/>
    </source>
</evidence>
<keyword evidence="4" id="KW-1185">Reference proteome</keyword>
<dbReference type="EMBL" id="BKAJ01000054">
    <property type="protein sequence ID" value="GEP56112.1"/>
    <property type="molecule type" value="Genomic_DNA"/>
</dbReference>
<dbReference type="Proteomes" id="UP000321058">
    <property type="component" value="Unassembled WGS sequence"/>
</dbReference>
<protein>
    <recommendedName>
        <fullName evidence="5">PepSY domain-containing protein</fullName>
    </recommendedName>
</protein>
<comment type="caution">
    <text evidence="3">The sequence shown here is derived from an EMBL/GenBank/DDBJ whole genome shotgun (WGS) entry which is preliminary data.</text>
</comment>
<feature type="compositionally biased region" description="Polar residues" evidence="1">
    <location>
        <begin position="38"/>
        <end position="53"/>
    </location>
</feature>
<dbReference type="RefSeq" id="WP_147150188.1">
    <property type="nucleotide sequence ID" value="NZ_BKAJ01000054.1"/>
</dbReference>
<organism evidence="3 4">
    <name type="scientific">Reyranella soli</name>
    <dbReference type="NCBI Taxonomy" id="1230389"/>
    <lineage>
        <taxon>Bacteria</taxon>
        <taxon>Pseudomonadati</taxon>
        <taxon>Pseudomonadota</taxon>
        <taxon>Alphaproteobacteria</taxon>
        <taxon>Hyphomicrobiales</taxon>
        <taxon>Reyranellaceae</taxon>
        <taxon>Reyranella</taxon>
    </lineage>
</organism>
<feature type="chain" id="PRO_5022117878" description="PepSY domain-containing protein" evidence="2">
    <location>
        <begin position="21"/>
        <end position="108"/>
    </location>
</feature>
<dbReference type="AlphaFoldDB" id="A0A512NAY9"/>
<proteinExistence type="predicted"/>
<sequence>MIRTTLATLALIAAAGVAHAQMQAPSTPEGRDQRSMPGATSNPNTAQPKSPMNPSAAEAAAKAELEKRGYVGVKSLTRDTAGNWAAKAMRNNVEVAVILEPSGTIREQ</sequence>
<evidence type="ECO:0000313" key="4">
    <source>
        <dbReference type="Proteomes" id="UP000321058"/>
    </source>
</evidence>
<feature type="region of interest" description="Disordered" evidence="1">
    <location>
        <begin position="17"/>
        <end position="62"/>
    </location>
</feature>
<feature type="signal peptide" evidence="2">
    <location>
        <begin position="1"/>
        <end position="20"/>
    </location>
</feature>
<evidence type="ECO:0000313" key="3">
    <source>
        <dbReference type="EMBL" id="GEP56112.1"/>
    </source>
</evidence>
<name>A0A512NAY9_9HYPH</name>
<evidence type="ECO:0000256" key="2">
    <source>
        <dbReference type="SAM" id="SignalP"/>
    </source>
</evidence>